<evidence type="ECO:0000256" key="3">
    <source>
        <dbReference type="ARBA" id="ARBA00009850"/>
    </source>
</evidence>
<dbReference type="Proteomes" id="UP001580346">
    <property type="component" value="Unassembled WGS sequence"/>
</dbReference>
<evidence type="ECO:0000313" key="9">
    <source>
        <dbReference type="EMBL" id="MFB5265560.1"/>
    </source>
</evidence>
<dbReference type="EC" id="3.5.2.17" evidence="7"/>
<keyword evidence="5 7" id="KW-0659">Purine metabolism</keyword>
<reference evidence="9 10" key="1">
    <citation type="submission" date="2024-09" db="EMBL/GenBank/DDBJ databases">
        <title>Paenibacillus zeirhizospherea sp. nov., isolated from surface of the maize (Zea mays) roots in a horticulture field, Hungary.</title>
        <authorList>
            <person name="Marton D."/>
            <person name="Farkas M."/>
            <person name="Bedics A."/>
            <person name="Toth E."/>
            <person name="Tancsics A."/>
            <person name="Boka K."/>
            <person name="Maroti G."/>
            <person name="Kriszt B."/>
            <person name="Cserhati M."/>
        </authorList>
    </citation>
    <scope>NUCLEOTIDE SEQUENCE [LARGE SCALE GENOMIC DNA]</scope>
    <source>
        <strain evidence="9 10">KCTC 33519</strain>
    </source>
</reference>
<dbReference type="InterPro" id="IPR036817">
    <property type="entry name" value="Transthyretin/HIU_hydrolase_sf"/>
</dbReference>
<keyword evidence="10" id="KW-1185">Reference proteome</keyword>
<organism evidence="9 10">
    <name type="scientific">Paenibacillus enshidis</name>
    <dbReference type="NCBI Taxonomy" id="1458439"/>
    <lineage>
        <taxon>Bacteria</taxon>
        <taxon>Bacillati</taxon>
        <taxon>Bacillota</taxon>
        <taxon>Bacilli</taxon>
        <taxon>Bacillales</taxon>
        <taxon>Paenibacillaceae</taxon>
        <taxon>Paenibacillus</taxon>
    </lineage>
</organism>
<dbReference type="NCBIfam" id="TIGR02962">
    <property type="entry name" value="hdxy_isourate"/>
    <property type="match status" value="1"/>
</dbReference>
<proteinExistence type="inferred from homology"/>
<dbReference type="PROSITE" id="PS00769">
    <property type="entry name" value="TRANSTHYRETIN_2"/>
    <property type="match status" value="1"/>
</dbReference>
<evidence type="ECO:0000256" key="5">
    <source>
        <dbReference type="ARBA" id="ARBA00022631"/>
    </source>
</evidence>
<protein>
    <recommendedName>
        <fullName evidence="7">5-hydroxyisourate hydrolase</fullName>
        <shortName evidence="7">HIU hydrolase</shortName>
        <shortName evidence="7">HIUHase</shortName>
        <ecNumber evidence="7">3.5.2.17</ecNumber>
    </recommendedName>
</protein>
<sequence>MAGRITTHVLDTGRGKPAAGMKIELYRITGDSTWELVAESLTNENGRTTAPLLESSGVVPGVYELRFGAGAYLKQVYNSGLSEQPLWDIIPIRFHIADAEQHYHIPLLIAPGGYSTYRGS</sequence>
<dbReference type="SUPFAM" id="SSF49472">
    <property type="entry name" value="Transthyretin (synonym: prealbumin)"/>
    <property type="match status" value="1"/>
</dbReference>
<dbReference type="PANTHER" id="PTHR10395">
    <property type="entry name" value="URICASE AND TRANSTHYRETIN-RELATED"/>
    <property type="match status" value="1"/>
</dbReference>
<comment type="subunit">
    <text evidence="4 7">Homotetramer.</text>
</comment>
<dbReference type="PANTHER" id="PTHR10395:SF7">
    <property type="entry name" value="5-HYDROXYISOURATE HYDROLASE"/>
    <property type="match status" value="1"/>
</dbReference>
<gene>
    <name evidence="9" type="primary">uraH</name>
    <name evidence="9" type="ORF">ACE41H_01970</name>
</gene>
<evidence type="ECO:0000256" key="1">
    <source>
        <dbReference type="ARBA" id="ARBA00001043"/>
    </source>
</evidence>
<dbReference type="InterPro" id="IPR000895">
    <property type="entry name" value="Transthyretin/HIU_hydrolase"/>
</dbReference>
<accession>A0ABV5AN14</accession>
<evidence type="ECO:0000256" key="7">
    <source>
        <dbReference type="RuleBase" id="RU361270"/>
    </source>
</evidence>
<dbReference type="InterPro" id="IPR014306">
    <property type="entry name" value="Hydroxyisourate_hydrolase"/>
</dbReference>
<dbReference type="PROSITE" id="PS00768">
    <property type="entry name" value="TRANSTHYRETIN_1"/>
    <property type="match status" value="1"/>
</dbReference>
<evidence type="ECO:0000313" key="10">
    <source>
        <dbReference type="Proteomes" id="UP001580346"/>
    </source>
</evidence>
<dbReference type="InterPro" id="IPR023416">
    <property type="entry name" value="Transthyretin/HIU_hydrolase_d"/>
</dbReference>
<comment type="similarity">
    <text evidence="3 7">Belongs to the transthyretin family. 5-hydroxyisourate hydrolase subfamily.</text>
</comment>
<dbReference type="EMBL" id="JBHHMI010000001">
    <property type="protein sequence ID" value="MFB5265560.1"/>
    <property type="molecule type" value="Genomic_DNA"/>
</dbReference>
<dbReference type="GO" id="GO:0033971">
    <property type="term" value="F:hydroxyisourate hydrolase activity"/>
    <property type="evidence" value="ECO:0007669"/>
    <property type="project" value="UniProtKB-EC"/>
</dbReference>
<comment type="function">
    <text evidence="2">Catalyzes the hydrolysis of 5-hydroxyisourate (HIU) to 2-oxo-4-hydroxy-4-carboxy-5-ureidoimidazoline (OHCU).</text>
</comment>
<evidence type="ECO:0000259" key="8">
    <source>
        <dbReference type="SMART" id="SM00095"/>
    </source>
</evidence>
<dbReference type="InterPro" id="IPR023418">
    <property type="entry name" value="Thyroxine_BS"/>
</dbReference>
<feature type="domain" description="Transthyretin/hydroxyisourate hydrolase" evidence="8">
    <location>
        <begin position="1"/>
        <end position="119"/>
    </location>
</feature>
<dbReference type="CDD" id="cd05822">
    <property type="entry name" value="TLP_HIUase"/>
    <property type="match status" value="1"/>
</dbReference>
<dbReference type="InterPro" id="IPR023419">
    <property type="entry name" value="Transthyretin_CS"/>
</dbReference>
<dbReference type="PRINTS" id="PR00189">
    <property type="entry name" value="TRNSTHYRETIN"/>
</dbReference>
<comment type="catalytic activity">
    <reaction evidence="1 7">
        <text>5-hydroxyisourate + H2O = 5-hydroxy-2-oxo-4-ureido-2,5-dihydro-1H-imidazole-5-carboxylate + H(+)</text>
        <dbReference type="Rhea" id="RHEA:23736"/>
        <dbReference type="ChEBI" id="CHEBI:15377"/>
        <dbReference type="ChEBI" id="CHEBI:15378"/>
        <dbReference type="ChEBI" id="CHEBI:18072"/>
        <dbReference type="ChEBI" id="CHEBI:58639"/>
        <dbReference type="EC" id="3.5.2.17"/>
    </reaction>
</comment>
<name>A0ABV5AN14_9BACL</name>
<dbReference type="Pfam" id="PF00576">
    <property type="entry name" value="Transthyretin"/>
    <property type="match status" value="1"/>
</dbReference>
<comment type="caution">
    <text evidence="9">The sequence shown here is derived from an EMBL/GenBank/DDBJ whole genome shotgun (WGS) entry which is preliminary data.</text>
</comment>
<dbReference type="RefSeq" id="WP_375353155.1">
    <property type="nucleotide sequence ID" value="NZ_JBHHMI010000001.1"/>
</dbReference>
<evidence type="ECO:0000256" key="2">
    <source>
        <dbReference type="ARBA" id="ARBA00002704"/>
    </source>
</evidence>
<evidence type="ECO:0000256" key="4">
    <source>
        <dbReference type="ARBA" id="ARBA00011881"/>
    </source>
</evidence>
<evidence type="ECO:0000256" key="6">
    <source>
        <dbReference type="ARBA" id="ARBA00022801"/>
    </source>
</evidence>
<dbReference type="Gene3D" id="2.60.40.180">
    <property type="entry name" value="Transthyretin/hydroxyisourate hydrolase domain"/>
    <property type="match status" value="1"/>
</dbReference>
<keyword evidence="6 7" id="KW-0378">Hydrolase</keyword>
<dbReference type="SMART" id="SM00095">
    <property type="entry name" value="TR_THY"/>
    <property type="match status" value="1"/>
</dbReference>